<sequence length="315" mass="35400">MIVTYHYIDDEERYATGIFPISPGRLARQIELIAERFSFVSEDDLVGAIAGTSALPENACLLTFDDGLKSQFRHAVPLLEERGIPAVFFVSTRHLEGRACTVHKIHFLLSQVDAPVLLADLRASYAAATGGVFPDDKLDRKEILNWYRYDREPAAVFKYFLNHFAADKLSDELVDSLFSRHYPGSEQQFCDELYLSREELLAIDRSALLAVGLHGHEHKSTLVLSETAVAEDLRRNRALLKEAVGIKQVRGMSYPFGSLSERDYRDKISATAAELDLVYGCDTAKQFNTGITQPFLLHRFNPNDIPGGRHPVIAW</sequence>
<dbReference type="Proteomes" id="UP000033870">
    <property type="component" value="Unassembled WGS sequence"/>
</dbReference>
<dbReference type="SUPFAM" id="SSF88713">
    <property type="entry name" value="Glycoside hydrolase/deacetylase"/>
    <property type="match status" value="1"/>
</dbReference>
<organism evidence="4 5">
    <name type="scientific">Candidatus Magasanikbacteria bacterium GW2011_GWA2_56_11</name>
    <dbReference type="NCBI Taxonomy" id="1619044"/>
    <lineage>
        <taxon>Bacteria</taxon>
        <taxon>Candidatus Magasanikiibacteriota</taxon>
    </lineage>
</organism>
<reference evidence="4 5" key="1">
    <citation type="journal article" date="2015" name="Nature">
        <title>rRNA introns, odd ribosomes, and small enigmatic genomes across a large radiation of phyla.</title>
        <authorList>
            <person name="Brown C.T."/>
            <person name="Hug L.A."/>
            <person name="Thomas B.C."/>
            <person name="Sharon I."/>
            <person name="Castelle C.J."/>
            <person name="Singh A."/>
            <person name="Wilkins M.J."/>
            <person name="Williams K.H."/>
            <person name="Banfield J.F."/>
        </authorList>
    </citation>
    <scope>NUCLEOTIDE SEQUENCE [LARGE SCALE GENOMIC DNA]</scope>
</reference>
<feature type="domain" description="NodB homology" evidence="3">
    <location>
        <begin position="58"/>
        <end position="315"/>
    </location>
</feature>
<accession>A0A0G1YGN6</accession>
<dbReference type="Pfam" id="PF01522">
    <property type="entry name" value="Polysacc_deac_1"/>
    <property type="match status" value="2"/>
</dbReference>
<dbReference type="GO" id="GO:0016810">
    <property type="term" value="F:hydrolase activity, acting on carbon-nitrogen (but not peptide) bonds"/>
    <property type="evidence" value="ECO:0007669"/>
    <property type="project" value="InterPro"/>
</dbReference>
<keyword evidence="2" id="KW-0732">Signal</keyword>
<dbReference type="PANTHER" id="PTHR34216">
    <property type="match status" value="1"/>
</dbReference>
<dbReference type="Gene3D" id="3.20.20.370">
    <property type="entry name" value="Glycoside hydrolase/deacetylase"/>
    <property type="match status" value="1"/>
</dbReference>
<dbReference type="EMBL" id="LCRX01000007">
    <property type="protein sequence ID" value="KKW42380.1"/>
    <property type="molecule type" value="Genomic_DNA"/>
</dbReference>
<evidence type="ECO:0000256" key="1">
    <source>
        <dbReference type="ARBA" id="ARBA00004613"/>
    </source>
</evidence>
<evidence type="ECO:0000313" key="5">
    <source>
        <dbReference type="Proteomes" id="UP000033870"/>
    </source>
</evidence>
<evidence type="ECO:0000259" key="3">
    <source>
        <dbReference type="PROSITE" id="PS51677"/>
    </source>
</evidence>
<dbReference type="AlphaFoldDB" id="A0A0G1YGN6"/>
<comment type="subcellular location">
    <subcellularLocation>
        <location evidence="1">Secreted</location>
    </subcellularLocation>
</comment>
<name>A0A0G1YGN6_9BACT</name>
<dbReference type="GO" id="GO:0005576">
    <property type="term" value="C:extracellular region"/>
    <property type="evidence" value="ECO:0007669"/>
    <property type="project" value="UniProtKB-SubCell"/>
</dbReference>
<dbReference type="PANTHER" id="PTHR34216:SF3">
    <property type="entry name" value="POLY-BETA-1,6-N-ACETYL-D-GLUCOSAMINE N-DEACETYLASE"/>
    <property type="match status" value="1"/>
</dbReference>
<gene>
    <name evidence="4" type="ORF">UY92_C0007G0019</name>
</gene>
<dbReference type="GO" id="GO:0005975">
    <property type="term" value="P:carbohydrate metabolic process"/>
    <property type="evidence" value="ECO:0007669"/>
    <property type="project" value="InterPro"/>
</dbReference>
<evidence type="ECO:0000313" key="4">
    <source>
        <dbReference type="EMBL" id="KKW42380.1"/>
    </source>
</evidence>
<proteinExistence type="predicted"/>
<dbReference type="PROSITE" id="PS51677">
    <property type="entry name" value="NODB"/>
    <property type="match status" value="1"/>
</dbReference>
<dbReference type="InterPro" id="IPR011330">
    <property type="entry name" value="Glyco_hydro/deAcase_b/a-brl"/>
</dbReference>
<dbReference type="InterPro" id="IPR002509">
    <property type="entry name" value="NODB_dom"/>
</dbReference>
<evidence type="ECO:0000256" key="2">
    <source>
        <dbReference type="ARBA" id="ARBA00022729"/>
    </source>
</evidence>
<dbReference type="InterPro" id="IPR051398">
    <property type="entry name" value="Polysacch_Deacetylase"/>
</dbReference>
<dbReference type="STRING" id="1619044.UY92_C0007G0019"/>
<protein>
    <submittedName>
        <fullName evidence="4">Polysaccharide deacetylase</fullName>
    </submittedName>
</protein>
<comment type="caution">
    <text evidence="4">The sequence shown here is derived from an EMBL/GenBank/DDBJ whole genome shotgun (WGS) entry which is preliminary data.</text>
</comment>